<dbReference type="PROSITE" id="PS50846">
    <property type="entry name" value="HMA_2"/>
    <property type="match status" value="1"/>
</dbReference>
<evidence type="ECO:0000256" key="1">
    <source>
        <dbReference type="SAM" id="SignalP"/>
    </source>
</evidence>
<feature type="signal peptide" evidence="1">
    <location>
        <begin position="1"/>
        <end position="24"/>
    </location>
</feature>
<evidence type="ECO:0000313" key="4">
    <source>
        <dbReference type="Proteomes" id="UP001597273"/>
    </source>
</evidence>
<dbReference type="RefSeq" id="WP_204892385.1">
    <property type="nucleotide sequence ID" value="NZ_JBHUFW010000004.1"/>
</dbReference>
<organism evidence="3 4">
    <name type="scientific">Planococcus chinensis</name>
    <dbReference type="NCBI Taxonomy" id="272917"/>
    <lineage>
        <taxon>Bacteria</taxon>
        <taxon>Bacillati</taxon>
        <taxon>Bacillota</taxon>
        <taxon>Bacilli</taxon>
        <taxon>Bacillales</taxon>
        <taxon>Caryophanaceae</taxon>
        <taxon>Planococcus</taxon>
    </lineage>
</organism>
<reference evidence="4" key="1">
    <citation type="journal article" date="2019" name="Int. J. Syst. Evol. Microbiol.">
        <title>The Global Catalogue of Microorganisms (GCM) 10K type strain sequencing project: providing services to taxonomists for standard genome sequencing and annotation.</title>
        <authorList>
            <consortium name="The Broad Institute Genomics Platform"/>
            <consortium name="The Broad Institute Genome Sequencing Center for Infectious Disease"/>
            <person name="Wu L."/>
            <person name="Ma J."/>
        </authorList>
    </citation>
    <scope>NUCLEOTIDE SEQUENCE [LARGE SCALE GENOMIC DNA]</scope>
    <source>
        <strain evidence="4">CGMCC 1.15475</strain>
    </source>
</reference>
<keyword evidence="4" id="KW-1185">Reference proteome</keyword>
<evidence type="ECO:0000313" key="3">
    <source>
        <dbReference type="EMBL" id="MFD1862578.1"/>
    </source>
</evidence>
<protein>
    <submittedName>
        <fullName evidence="3">Mercury resistance system substrate-binding protein MerP</fullName>
    </submittedName>
</protein>
<gene>
    <name evidence="3" type="primary">merP</name>
    <name evidence="3" type="ORF">ACFSDB_06525</name>
</gene>
<dbReference type="EMBL" id="JBHUFW010000004">
    <property type="protein sequence ID" value="MFD1862578.1"/>
    <property type="molecule type" value="Genomic_DNA"/>
</dbReference>
<keyword evidence="1" id="KW-0732">Signal</keyword>
<accession>A0ABW4QH21</accession>
<sequence>MKKQLIGIMMMVSLLLVISACSNGQEVQQPPTEESENEVEMGVAAAQKDGNADAAAEGTGVFMVTAFMDCCPPSVVEDAIAEVEGAGKTDIHVDGSTAEVTVTFDETKTSLDAIKTAVADIGLPVE</sequence>
<dbReference type="SUPFAM" id="SSF55008">
    <property type="entry name" value="HMA, heavy metal-associated domain"/>
    <property type="match status" value="1"/>
</dbReference>
<evidence type="ECO:0000259" key="2">
    <source>
        <dbReference type="PROSITE" id="PS50846"/>
    </source>
</evidence>
<proteinExistence type="predicted"/>
<dbReference type="InterPro" id="IPR006121">
    <property type="entry name" value="HMA_dom"/>
</dbReference>
<dbReference type="InterPro" id="IPR036163">
    <property type="entry name" value="HMA_dom_sf"/>
</dbReference>
<name>A0ABW4QH21_9BACL</name>
<comment type="caution">
    <text evidence="3">The sequence shown here is derived from an EMBL/GenBank/DDBJ whole genome shotgun (WGS) entry which is preliminary data.</text>
</comment>
<feature type="chain" id="PRO_5045733184" evidence="1">
    <location>
        <begin position="25"/>
        <end position="126"/>
    </location>
</feature>
<dbReference type="NCBIfam" id="NF033553">
    <property type="entry name" value="MerP_Gpos"/>
    <property type="match status" value="1"/>
</dbReference>
<dbReference type="PROSITE" id="PS51257">
    <property type="entry name" value="PROKAR_LIPOPROTEIN"/>
    <property type="match status" value="1"/>
</dbReference>
<feature type="domain" description="HMA" evidence="2">
    <location>
        <begin position="58"/>
        <end position="126"/>
    </location>
</feature>
<dbReference type="Gene3D" id="3.30.70.100">
    <property type="match status" value="1"/>
</dbReference>
<dbReference type="Proteomes" id="UP001597273">
    <property type="component" value="Unassembled WGS sequence"/>
</dbReference>